<dbReference type="EMBL" id="PGCI01000090">
    <property type="protein sequence ID" value="PLW41379.1"/>
    <property type="molecule type" value="Genomic_DNA"/>
</dbReference>
<reference evidence="1 2" key="1">
    <citation type="submission" date="2017-11" db="EMBL/GenBank/DDBJ databases">
        <title>De novo assembly and phasing of dikaryotic genomes from two isolates of Puccinia coronata f. sp. avenae, the causal agent of oat crown rust.</title>
        <authorList>
            <person name="Miller M.E."/>
            <person name="Zhang Y."/>
            <person name="Omidvar V."/>
            <person name="Sperschneider J."/>
            <person name="Schwessinger B."/>
            <person name="Raley C."/>
            <person name="Palmer J.M."/>
            <person name="Garnica D."/>
            <person name="Upadhyaya N."/>
            <person name="Rathjen J."/>
            <person name="Taylor J.M."/>
            <person name="Park R.F."/>
            <person name="Dodds P.N."/>
            <person name="Hirsch C.D."/>
            <person name="Kianian S.F."/>
            <person name="Figueroa M."/>
        </authorList>
    </citation>
    <scope>NUCLEOTIDE SEQUENCE [LARGE SCALE GENOMIC DNA]</scope>
    <source>
        <strain evidence="1">12SD80</strain>
    </source>
</reference>
<protein>
    <submittedName>
        <fullName evidence="1">Uncharacterized protein</fullName>
    </submittedName>
</protein>
<evidence type="ECO:0000313" key="1">
    <source>
        <dbReference type="EMBL" id="PLW41379.1"/>
    </source>
</evidence>
<organism evidence="1 2">
    <name type="scientific">Puccinia coronata f. sp. avenae</name>
    <dbReference type="NCBI Taxonomy" id="200324"/>
    <lineage>
        <taxon>Eukaryota</taxon>
        <taxon>Fungi</taxon>
        <taxon>Dikarya</taxon>
        <taxon>Basidiomycota</taxon>
        <taxon>Pucciniomycotina</taxon>
        <taxon>Pucciniomycetes</taxon>
        <taxon>Pucciniales</taxon>
        <taxon>Pucciniaceae</taxon>
        <taxon>Puccinia</taxon>
    </lineage>
</organism>
<gene>
    <name evidence="1" type="ORF">PCASD_08881</name>
</gene>
<name>A0A2N5UUD4_9BASI</name>
<evidence type="ECO:0000313" key="2">
    <source>
        <dbReference type="Proteomes" id="UP000235392"/>
    </source>
</evidence>
<comment type="caution">
    <text evidence="1">The sequence shown here is derived from an EMBL/GenBank/DDBJ whole genome shotgun (WGS) entry which is preliminary data.</text>
</comment>
<dbReference type="Proteomes" id="UP000235392">
    <property type="component" value="Unassembled WGS sequence"/>
</dbReference>
<dbReference type="AlphaFoldDB" id="A0A2N5UUD4"/>
<proteinExistence type="predicted"/>
<sequence>MMSAMSCHNRHTWHLPAIRGAELPWMGPNCHYDHTGPPTRHIIVSSTAEPADLSALLLSVPQPPSLCPSTFYLPCKLAGLKRSLSGPVASDLIGKLGPDHQLSPGYDRTVRSYPDFPYRWYRHTYPNKGMVIYKGTTLPL</sequence>
<accession>A0A2N5UUD4</accession>